<sequence length="223" mass="23918">MSESADGKDIKASGLSSIAQGITLTLAELKEIGVDSMAGAGRGFSELSLSGLQLGHDGLRSALESFCERWEWGVRALVMEGNGFAQNVGLAAGTLYETDQYVGGSLKIGLNSLVGNPYATEEEVTQMGWGEVATSGYDAYTHPDYSGESFDEAWENSKQGWKDAGRDVMTSRWAGPAYMNPENLHGAFGVSDQEYDQYLDGMFGPSPEERAKAAEQEQDGEAD</sequence>
<name>A0ABV9AMS9_9ACTN</name>
<keyword evidence="3" id="KW-1185">Reference proteome</keyword>
<evidence type="ECO:0000313" key="2">
    <source>
        <dbReference type="EMBL" id="MFC4499893.1"/>
    </source>
</evidence>
<comment type="caution">
    <text evidence="2">The sequence shown here is derived from an EMBL/GenBank/DDBJ whole genome shotgun (WGS) entry which is preliminary data.</text>
</comment>
<evidence type="ECO:0000256" key="1">
    <source>
        <dbReference type="SAM" id="MobiDB-lite"/>
    </source>
</evidence>
<proteinExistence type="predicted"/>
<accession>A0ABV9AMS9</accession>
<evidence type="ECO:0000313" key="3">
    <source>
        <dbReference type="Proteomes" id="UP001595839"/>
    </source>
</evidence>
<dbReference type="EMBL" id="JBHSFK010000005">
    <property type="protein sequence ID" value="MFC4499893.1"/>
    <property type="molecule type" value="Genomic_DNA"/>
</dbReference>
<reference evidence="3" key="1">
    <citation type="journal article" date="2019" name="Int. J. Syst. Evol. Microbiol.">
        <title>The Global Catalogue of Microorganisms (GCM) 10K type strain sequencing project: providing services to taxonomists for standard genome sequencing and annotation.</title>
        <authorList>
            <consortium name="The Broad Institute Genomics Platform"/>
            <consortium name="The Broad Institute Genome Sequencing Center for Infectious Disease"/>
            <person name="Wu L."/>
            <person name="Ma J."/>
        </authorList>
    </citation>
    <scope>NUCLEOTIDE SEQUENCE [LARGE SCALE GENOMIC DNA]</scope>
    <source>
        <strain evidence="3">CGMCC 4.7177</strain>
    </source>
</reference>
<feature type="region of interest" description="Disordered" evidence="1">
    <location>
        <begin position="197"/>
        <end position="223"/>
    </location>
</feature>
<dbReference type="Proteomes" id="UP001595839">
    <property type="component" value="Unassembled WGS sequence"/>
</dbReference>
<gene>
    <name evidence="2" type="ORF">ACFPIH_10170</name>
</gene>
<organism evidence="2 3">
    <name type="scientific">Streptomyces vulcanius</name>
    <dbReference type="NCBI Taxonomy" id="1441876"/>
    <lineage>
        <taxon>Bacteria</taxon>
        <taxon>Bacillati</taxon>
        <taxon>Actinomycetota</taxon>
        <taxon>Actinomycetes</taxon>
        <taxon>Kitasatosporales</taxon>
        <taxon>Streptomycetaceae</taxon>
        <taxon>Streptomyces</taxon>
    </lineage>
</organism>
<protein>
    <submittedName>
        <fullName evidence="2">Uncharacterized protein</fullName>
    </submittedName>
</protein>
<dbReference type="RefSeq" id="WP_381165306.1">
    <property type="nucleotide sequence ID" value="NZ_JBHSFK010000005.1"/>
</dbReference>